<dbReference type="PIRSF" id="PIRSF029775">
    <property type="entry name" value="Isochor_pyr_lyas"/>
    <property type="match status" value="1"/>
</dbReference>
<dbReference type="EC" id="5.4.99.5" evidence="1"/>
<dbReference type="Proteomes" id="UP001501310">
    <property type="component" value="Unassembled WGS sequence"/>
</dbReference>
<dbReference type="InterPro" id="IPR036979">
    <property type="entry name" value="CM_dom_sf"/>
</dbReference>
<dbReference type="EMBL" id="BAAAZD010000001">
    <property type="protein sequence ID" value="GAA4003131.1"/>
    <property type="molecule type" value="Genomic_DNA"/>
</dbReference>
<dbReference type="SMART" id="SM00830">
    <property type="entry name" value="CM_2"/>
    <property type="match status" value="1"/>
</dbReference>
<dbReference type="PANTHER" id="PTHR38041">
    <property type="entry name" value="CHORISMATE MUTASE"/>
    <property type="match status" value="1"/>
</dbReference>
<keyword evidence="5" id="KW-1185">Reference proteome</keyword>
<dbReference type="SUPFAM" id="SSF48600">
    <property type="entry name" value="Chorismate mutase II"/>
    <property type="match status" value="1"/>
</dbReference>
<evidence type="ECO:0000256" key="1">
    <source>
        <dbReference type="ARBA" id="ARBA00012404"/>
    </source>
</evidence>
<name>A0ABP7RW67_9SPHN</name>
<evidence type="ECO:0000313" key="5">
    <source>
        <dbReference type="Proteomes" id="UP001501310"/>
    </source>
</evidence>
<sequence>MAARMSEPLDPEDCTTMAEVRAGVDEVDQAIVDLLALRFGYMEAAARIKPGRAAVRDEKRKAEVLANVDAAADDAGLDRDLVASLYEQLIEASIAYELDVFDRTRG</sequence>
<reference evidence="5" key="1">
    <citation type="journal article" date="2019" name="Int. J. Syst. Evol. Microbiol.">
        <title>The Global Catalogue of Microorganisms (GCM) 10K type strain sequencing project: providing services to taxonomists for standard genome sequencing and annotation.</title>
        <authorList>
            <consortium name="The Broad Institute Genomics Platform"/>
            <consortium name="The Broad Institute Genome Sequencing Center for Infectious Disease"/>
            <person name="Wu L."/>
            <person name="Ma J."/>
        </authorList>
    </citation>
    <scope>NUCLEOTIDE SEQUENCE [LARGE SCALE GENOMIC DNA]</scope>
    <source>
        <strain evidence="5">JCM 16603</strain>
    </source>
</reference>
<dbReference type="InterPro" id="IPR008241">
    <property type="entry name" value="Isochorismate_pyruvate-lyase"/>
</dbReference>
<evidence type="ECO:0000313" key="4">
    <source>
        <dbReference type="EMBL" id="GAA4003131.1"/>
    </source>
</evidence>
<feature type="domain" description="Chorismate mutase" evidence="3">
    <location>
        <begin position="11"/>
        <end position="101"/>
    </location>
</feature>
<organism evidence="4 5">
    <name type="scientific">Sphingomonas humi</name>
    <dbReference type="NCBI Taxonomy" id="335630"/>
    <lineage>
        <taxon>Bacteria</taxon>
        <taxon>Pseudomonadati</taxon>
        <taxon>Pseudomonadota</taxon>
        <taxon>Alphaproteobacteria</taxon>
        <taxon>Sphingomonadales</taxon>
        <taxon>Sphingomonadaceae</taxon>
        <taxon>Sphingomonas</taxon>
    </lineage>
</organism>
<proteinExistence type="predicted"/>
<evidence type="ECO:0000259" key="3">
    <source>
        <dbReference type="PROSITE" id="PS51168"/>
    </source>
</evidence>
<dbReference type="Pfam" id="PF01817">
    <property type="entry name" value="CM_2"/>
    <property type="match status" value="1"/>
</dbReference>
<comment type="caution">
    <text evidence="4">The sequence shown here is derived from an EMBL/GenBank/DDBJ whole genome shotgun (WGS) entry which is preliminary data.</text>
</comment>
<dbReference type="PROSITE" id="PS51168">
    <property type="entry name" value="CHORISMATE_MUT_2"/>
    <property type="match status" value="1"/>
</dbReference>
<dbReference type="InterPro" id="IPR002701">
    <property type="entry name" value="CM_II_prokaryot"/>
</dbReference>
<dbReference type="Gene3D" id="1.20.59.10">
    <property type="entry name" value="Chorismate mutase"/>
    <property type="match status" value="1"/>
</dbReference>
<dbReference type="InterPro" id="IPR036263">
    <property type="entry name" value="Chorismate_II_sf"/>
</dbReference>
<protein>
    <recommendedName>
        <fullName evidence="1">chorismate mutase</fullName>
        <ecNumber evidence="1">5.4.99.5</ecNumber>
    </recommendedName>
</protein>
<keyword evidence="2" id="KW-0413">Isomerase</keyword>
<gene>
    <name evidence="4" type="ORF">GCM10022211_13290</name>
</gene>
<accession>A0ABP7RW67</accession>
<evidence type="ECO:0000256" key="2">
    <source>
        <dbReference type="ARBA" id="ARBA00023235"/>
    </source>
</evidence>
<dbReference type="PANTHER" id="PTHR38041:SF1">
    <property type="entry name" value="CHORISMATE MUTASE"/>
    <property type="match status" value="1"/>
</dbReference>
<dbReference type="InterPro" id="IPR051331">
    <property type="entry name" value="Chorismate_mutase-related"/>
</dbReference>